<dbReference type="EMBL" id="JARBWL010000001">
    <property type="protein sequence ID" value="MDI2590114.1"/>
    <property type="molecule type" value="Genomic_DNA"/>
</dbReference>
<keyword evidence="1" id="KW-0732">Signal</keyword>
<name>A0ABT6QIK6_9PSED</name>
<sequence>MSNNKRNVIGLALALISGSAAAELPHSSILSRYGMTPDQLPKPATIEVQEPEQAKSRFEIQPEQPFVTFRSGDKNAPEITGNISIDHAMQQDYQRCQAIHEELKRRGGKYISCDSSIPWMP</sequence>
<evidence type="ECO:0000313" key="2">
    <source>
        <dbReference type="EMBL" id="MDI2590114.1"/>
    </source>
</evidence>
<comment type="caution">
    <text evidence="2">The sequence shown here is derived from an EMBL/GenBank/DDBJ whole genome shotgun (WGS) entry which is preliminary data.</text>
</comment>
<dbReference type="RefSeq" id="WP_259494183.1">
    <property type="nucleotide sequence ID" value="NZ_JARBWL010000001.1"/>
</dbReference>
<evidence type="ECO:0000256" key="1">
    <source>
        <dbReference type="SAM" id="SignalP"/>
    </source>
</evidence>
<accession>A0ABT6QIK6</accession>
<feature type="signal peptide" evidence="1">
    <location>
        <begin position="1"/>
        <end position="22"/>
    </location>
</feature>
<gene>
    <name evidence="2" type="ORF">POF45_01530</name>
</gene>
<protein>
    <submittedName>
        <fullName evidence="2">Uncharacterized protein</fullName>
    </submittedName>
</protein>
<reference evidence="2 3" key="1">
    <citation type="submission" date="2023-02" db="EMBL/GenBank/DDBJ databases">
        <title>Pseudomonas chrutzelriedensis sp. nov., a potently antifungal strain isolated from moss.</title>
        <authorList>
            <person name="Schnyder A."/>
            <person name="Kalawong R."/>
            <person name="Eberl L."/>
            <person name="Agnoli K."/>
        </authorList>
    </citation>
    <scope>NUCLEOTIDE SEQUENCE [LARGE SCALE GENOMIC DNA]</scope>
    <source>
        <strain evidence="2 3">681</strain>
    </source>
</reference>
<evidence type="ECO:0000313" key="3">
    <source>
        <dbReference type="Proteomes" id="UP001159100"/>
    </source>
</evidence>
<dbReference type="Proteomes" id="UP001159100">
    <property type="component" value="Unassembled WGS sequence"/>
</dbReference>
<feature type="chain" id="PRO_5046475869" evidence="1">
    <location>
        <begin position="23"/>
        <end position="121"/>
    </location>
</feature>
<keyword evidence="3" id="KW-1185">Reference proteome</keyword>
<proteinExistence type="predicted"/>
<organism evidence="2 3">
    <name type="scientific">Pseudomonas fungipugnans</name>
    <dbReference type="NCBI Taxonomy" id="3024217"/>
    <lineage>
        <taxon>Bacteria</taxon>
        <taxon>Pseudomonadati</taxon>
        <taxon>Pseudomonadota</taxon>
        <taxon>Gammaproteobacteria</taxon>
        <taxon>Pseudomonadales</taxon>
        <taxon>Pseudomonadaceae</taxon>
        <taxon>Pseudomonas</taxon>
    </lineage>
</organism>